<evidence type="ECO:0000256" key="2">
    <source>
        <dbReference type="ARBA" id="ARBA00022491"/>
    </source>
</evidence>
<evidence type="ECO:0000256" key="1">
    <source>
        <dbReference type="ARBA" id="ARBA00004123"/>
    </source>
</evidence>
<protein>
    <recommendedName>
        <fullName evidence="9">Histone deacetylase interacting domain-containing protein</fullName>
    </recommendedName>
</protein>
<dbReference type="SMART" id="SM00761">
    <property type="entry name" value="HDAC_interact"/>
    <property type="match status" value="1"/>
</dbReference>
<dbReference type="Pfam" id="PF02671">
    <property type="entry name" value="PAH"/>
    <property type="match status" value="2"/>
</dbReference>
<reference evidence="10" key="2">
    <citation type="journal article" date="2020" name="Nat. Commun.">
        <title>Large-scale genome sequencing of mycorrhizal fungi provides insights into the early evolution of symbiotic traits.</title>
        <authorList>
            <person name="Miyauchi S."/>
            <person name="Kiss E."/>
            <person name="Kuo A."/>
            <person name="Drula E."/>
            <person name="Kohler A."/>
            <person name="Sanchez-Garcia M."/>
            <person name="Morin E."/>
            <person name="Andreopoulos B."/>
            <person name="Barry K.W."/>
            <person name="Bonito G."/>
            <person name="Buee M."/>
            <person name="Carver A."/>
            <person name="Chen C."/>
            <person name="Cichocki N."/>
            <person name="Clum A."/>
            <person name="Culley D."/>
            <person name="Crous P.W."/>
            <person name="Fauchery L."/>
            <person name="Girlanda M."/>
            <person name="Hayes R.D."/>
            <person name="Keri Z."/>
            <person name="LaButti K."/>
            <person name="Lipzen A."/>
            <person name="Lombard V."/>
            <person name="Magnuson J."/>
            <person name="Maillard F."/>
            <person name="Murat C."/>
            <person name="Nolan M."/>
            <person name="Ohm R.A."/>
            <person name="Pangilinan J."/>
            <person name="Pereira M.F."/>
            <person name="Perotto S."/>
            <person name="Peter M."/>
            <person name="Pfister S."/>
            <person name="Riley R."/>
            <person name="Sitrit Y."/>
            <person name="Stielow J.B."/>
            <person name="Szollosi G."/>
            <person name="Zifcakova L."/>
            <person name="Stursova M."/>
            <person name="Spatafora J.W."/>
            <person name="Tedersoo L."/>
            <person name="Vaario L.M."/>
            <person name="Yamada A."/>
            <person name="Yan M."/>
            <person name="Wang P."/>
            <person name="Xu J."/>
            <person name="Bruns T."/>
            <person name="Baldrian P."/>
            <person name="Vilgalys R."/>
            <person name="Dunand C."/>
            <person name="Henrissat B."/>
            <person name="Grigoriev I.V."/>
            <person name="Hibbett D."/>
            <person name="Nagy L.G."/>
            <person name="Martin F.M."/>
        </authorList>
    </citation>
    <scope>NUCLEOTIDE SEQUENCE</scope>
    <source>
        <strain evidence="10">Prilba</strain>
    </source>
</reference>
<feature type="compositionally biased region" description="Low complexity" evidence="8">
    <location>
        <begin position="836"/>
        <end position="856"/>
    </location>
</feature>
<evidence type="ECO:0000256" key="7">
    <source>
        <dbReference type="PROSITE-ProRule" id="PRU00810"/>
    </source>
</evidence>
<dbReference type="PANTHER" id="PTHR12346:SF0">
    <property type="entry name" value="SIN3A, ISOFORM G"/>
    <property type="match status" value="1"/>
</dbReference>
<feature type="region of interest" description="Disordered" evidence="8">
    <location>
        <begin position="170"/>
        <end position="224"/>
    </location>
</feature>
<feature type="region of interest" description="Disordered" evidence="8">
    <location>
        <begin position="305"/>
        <end position="420"/>
    </location>
</feature>
<dbReference type="GO" id="GO:0070822">
    <property type="term" value="C:Sin3-type complex"/>
    <property type="evidence" value="ECO:0007669"/>
    <property type="project" value="TreeGrafter"/>
</dbReference>
<dbReference type="InterPro" id="IPR003822">
    <property type="entry name" value="PAH"/>
</dbReference>
<gene>
    <name evidence="10" type="ORF">DFH94DRAFT_743346</name>
</gene>
<reference evidence="10" key="1">
    <citation type="submission" date="2019-10" db="EMBL/GenBank/DDBJ databases">
        <authorList>
            <consortium name="DOE Joint Genome Institute"/>
            <person name="Kuo A."/>
            <person name="Miyauchi S."/>
            <person name="Kiss E."/>
            <person name="Drula E."/>
            <person name="Kohler A."/>
            <person name="Sanchez-Garcia M."/>
            <person name="Andreopoulos B."/>
            <person name="Barry K.W."/>
            <person name="Bonito G."/>
            <person name="Buee M."/>
            <person name="Carver A."/>
            <person name="Chen C."/>
            <person name="Cichocki N."/>
            <person name="Clum A."/>
            <person name="Culley D."/>
            <person name="Crous P.W."/>
            <person name="Fauchery L."/>
            <person name="Girlanda M."/>
            <person name="Hayes R."/>
            <person name="Keri Z."/>
            <person name="LaButti K."/>
            <person name="Lipzen A."/>
            <person name="Lombard V."/>
            <person name="Magnuson J."/>
            <person name="Maillard F."/>
            <person name="Morin E."/>
            <person name="Murat C."/>
            <person name="Nolan M."/>
            <person name="Ohm R."/>
            <person name="Pangilinan J."/>
            <person name="Pereira M."/>
            <person name="Perotto S."/>
            <person name="Peter M."/>
            <person name="Riley R."/>
            <person name="Sitrit Y."/>
            <person name="Stielow B."/>
            <person name="Szollosi G."/>
            <person name="Zifcakova L."/>
            <person name="Stursova M."/>
            <person name="Spatafora J.W."/>
            <person name="Tedersoo L."/>
            <person name="Vaario L.-M."/>
            <person name="Yamada A."/>
            <person name="Yan M."/>
            <person name="Wang P."/>
            <person name="Xu J."/>
            <person name="Bruns T."/>
            <person name="Baldrian P."/>
            <person name="Vilgalys R."/>
            <person name="Henrissat B."/>
            <person name="Grigoriev I.V."/>
            <person name="Hibbett D."/>
            <person name="Nagy L.G."/>
            <person name="Martin F.M."/>
        </authorList>
    </citation>
    <scope>NUCLEOTIDE SEQUENCE</scope>
    <source>
        <strain evidence="10">Prilba</strain>
    </source>
</reference>
<dbReference type="FunFam" id="1.20.1160.11:FF:000002">
    <property type="entry name" value="Paired amphipathic helix protein SIN3"/>
    <property type="match status" value="1"/>
</dbReference>
<dbReference type="Proteomes" id="UP000759537">
    <property type="component" value="Unassembled WGS sequence"/>
</dbReference>
<dbReference type="EMBL" id="WHVB01000008">
    <property type="protein sequence ID" value="KAF8480476.1"/>
    <property type="molecule type" value="Genomic_DNA"/>
</dbReference>
<feature type="compositionally biased region" description="Polar residues" evidence="8">
    <location>
        <begin position="411"/>
        <end position="420"/>
    </location>
</feature>
<feature type="compositionally biased region" description="Low complexity" evidence="8">
    <location>
        <begin position="389"/>
        <end position="398"/>
    </location>
</feature>
<dbReference type="InterPro" id="IPR013194">
    <property type="entry name" value="HDAC_interact_dom"/>
</dbReference>
<evidence type="ECO:0000256" key="3">
    <source>
        <dbReference type="ARBA" id="ARBA00022737"/>
    </source>
</evidence>
<proteinExistence type="predicted"/>
<dbReference type="SUPFAM" id="SSF47762">
    <property type="entry name" value="PAH2 domain"/>
    <property type="match status" value="3"/>
</dbReference>
<evidence type="ECO:0000313" key="10">
    <source>
        <dbReference type="EMBL" id="KAF8480476.1"/>
    </source>
</evidence>
<dbReference type="GO" id="GO:0003714">
    <property type="term" value="F:transcription corepressor activity"/>
    <property type="evidence" value="ECO:0007669"/>
    <property type="project" value="InterPro"/>
</dbReference>
<dbReference type="Pfam" id="PF08295">
    <property type="entry name" value="Sin3_corepress"/>
    <property type="match status" value="1"/>
</dbReference>
<comment type="caution">
    <text evidence="10">The sequence shown here is derived from an EMBL/GenBank/DDBJ whole genome shotgun (WGS) entry which is preliminary data.</text>
</comment>
<dbReference type="InterPro" id="IPR039774">
    <property type="entry name" value="Sin3-like"/>
</dbReference>
<dbReference type="InterPro" id="IPR031693">
    <property type="entry name" value="Sin3_C"/>
</dbReference>
<keyword evidence="11" id="KW-1185">Reference proteome</keyword>
<keyword evidence="5" id="KW-0804">Transcription</keyword>
<dbReference type="InterPro" id="IPR036600">
    <property type="entry name" value="PAH_sf"/>
</dbReference>
<dbReference type="PANTHER" id="PTHR12346">
    <property type="entry name" value="SIN3B-RELATED"/>
    <property type="match status" value="1"/>
</dbReference>
<feature type="compositionally biased region" description="Polar residues" evidence="8">
    <location>
        <begin position="170"/>
        <end position="181"/>
    </location>
</feature>
<feature type="region of interest" description="Disordered" evidence="8">
    <location>
        <begin position="1"/>
        <end position="71"/>
    </location>
</feature>
<feature type="compositionally biased region" description="Low complexity" evidence="8">
    <location>
        <begin position="35"/>
        <end position="47"/>
    </location>
</feature>
<keyword evidence="6 7" id="KW-0539">Nucleus</keyword>
<keyword evidence="2" id="KW-0678">Repressor</keyword>
<organism evidence="10 11">
    <name type="scientific">Russula ochroleuca</name>
    <dbReference type="NCBI Taxonomy" id="152965"/>
    <lineage>
        <taxon>Eukaryota</taxon>
        <taxon>Fungi</taxon>
        <taxon>Dikarya</taxon>
        <taxon>Basidiomycota</taxon>
        <taxon>Agaricomycotina</taxon>
        <taxon>Agaricomycetes</taxon>
        <taxon>Russulales</taxon>
        <taxon>Russulaceae</taxon>
        <taxon>Russula</taxon>
    </lineage>
</organism>
<name>A0A9P5MWR2_9AGAM</name>
<evidence type="ECO:0000259" key="9">
    <source>
        <dbReference type="SMART" id="SM00761"/>
    </source>
</evidence>
<dbReference type="FunFam" id="1.20.1160.11:FF:000001">
    <property type="entry name" value="Paired amphipathic helix protein Sin3"/>
    <property type="match status" value="1"/>
</dbReference>
<keyword evidence="3" id="KW-0677">Repeat</keyword>
<feature type="compositionally biased region" description="Polar residues" evidence="8">
    <location>
        <begin position="1"/>
        <end position="18"/>
    </location>
</feature>
<evidence type="ECO:0000256" key="4">
    <source>
        <dbReference type="ARBA" id="ARBA00023015"/>
    </source>
</evidence>
<sequence length="1304" mass="143986">MDSATDSSLQNATHTQPTPEAVPELSTPAPPSLYPPADSSSISAPTPIIAPPESPSPEKQNDVEAAPQSVTESLNAATDRQLNVTDALSYLDAVKVQFHDRPDVYNVFLDIMKDFKSQVIDTPGVIQRVARLFRGHPSLIQGFNTFLPAGYRIEVGSDSQSSEVITVTTPSGTMLQSTNSPNIPPPPPPPEPPQQEPSLLLPDQPPVPSPLPSTSALGLSNTPKLTTSSIDVSTLDDHERQGLGPAMDYVQRIKTRFINDPDTYKQFLEILASHKSIANNVEELFKDAPDLSSAFRDFLPGAGGAADTDSLGVLRGSGARTTTPSGEHARAQKRKQPAEPAPASASAPAKRRRRAADRDKEKERDAGRATGSRAKQQPTGRESAFSHFSTIPTPSSPRRSGHYSHQAAPPSASQNFTQQGPAIAHHPPPLAPTINFDEMQFFPRVKAALDSRETYHEFLKLVNLFAQDFIDRARLVRECRSFLGEGELMAQFKEILGWDEAMERSALAREREELYQPPGRPLTILDRPSREELNIRYGSYRRLPADEINVECSGRDDMCKSVLNDEWVSHPSFSSEDSVFMAHKKNLYEEALHRTEEERHEYDFHIDALVRTIGLLEPLNHKILGMTPEERSLFRLKSNFGGAGKAVHQRIIKKIYGREAGLEVLQAMQDTPALALPVVLMRLKQKEGEWKRAQREWNKIWRAVDAANYARSLDHQGITFKTADKKALTAKSFVAQIEAIMETQMARRAALVDPLYARARPQHQLGYEIEDADVLRDAVKLAFSYLSRLSGTQLRLDAGRKSWVETRLYSIVRAFFQLNDWDERPSANRPRGNGKNPAEPNANPVGAAAGVEGVAAGTTNSGGGDDVDAAGGSSTPRSAGHGARNGALPANFSGDLRKSLLKSEQAKSTRGQTHPLPSPSPAPMTLDEEGAAAAIAPSHSPAPAPPVLPTTAATESNPPGGEKRRSKRRSFFTNTWFYALLRMIEVLYSRLHLFKNIAMERVNEPTFDRDPTATTMDLELMQASSGPQDGEGRFTASQYYELMLETCERLFDNQVEQLAFEDQMREMFGLHDAYKIFTIDKVLAAIIKHVQSWEQDPKLEKVAKLLWDERRIESPTVEDHRRLRREAEEILGPEDNLFRIDWLPESKMITFQLLSKDGSSLDDAEVLSGRWQAYVEGFVSEAETPGVHTGKVRRPFLRRSLPAAAMATTGAGTGTGTGTGTGQDFYARGGLEIKVCVRTYRLFYVSRTEDVLWRVPSSAEIERASARLAERDTARTRWLLEKLSLSKPAGGVVASSSEAAVVES</sequence>
<dbReference type="Pfam" id="PF16879">
    <property type="entry name" value="Sin3a_C"/>
    <property type="match status" value="1"/>
</dbReference>
<dbReference type="OrthoDB" id="10265969at2759"/>
<accession>A0A9P5MWR2</accession>
<feature type="compositionally biased region" description="Pro residues" evidence="8">
    <location>
        <begin position="182"/>
        <end position="195"/>
    </location>
</feature>
<feature type="domain" description="Histone deacetylase interacting" evidence="9">
    <location>
        <begin position="534"/>
        <end position="633"/>
    </location>
</feature>
<feature type="compositionally biased region" description="Basic and acidic residues" evidence="8">
    <location>
        <begin position="356"/>
        <end position="367"/>
    </location>
</feature>
<keyword evidence="4" id="KW-0805">Transcription regulation</keyword>
<evidence type="ECO:0000256" key="8">
    <source>
        <dbReference type="SAM" id="MobiDB-lite"/>
    </source>
</evidence>
<comment type="subcellular location">
    <subcellularLocation>
        <location evidence="1 7">Nucleus</location>
    </subcellularLocation>
</comment>
<evidence type="ECO:0000256" key="5">
    <source>
        <dbReference type="ARBA" id="ARBA00023163"/>
    </source>
</evidence>
<feature type="region of interest" description="Disordered" evidence="8">
    <location>
        <begin position="822"/>
        <end position="966"/>
    </location>
</feature>
<evidence type="ECO:0000313" key="11">
    <source>
        <dbReference type="Proteomes" id="UP000759537"/>
    </source>
</evidence>
<dbReference type="GO" id="GO:0000122">
    <property type="term" value="P:negative regulation of transcription by RNA polymerase II"/>
    <property type="evidence" value="ECO:0007669"/>
    <property type="project" value="TreeGrafter"/>
</dbReference>
<dbReference type="PROSITE" id="PS51477">
    <property type="entry name" value="PAH"/>
    <property type="match status" value="2"/>
</dbReference>
<evidence type="ECO:0000256" key="6">
    <source>
        <dbReference type="ARBA" id="ARBA00023242"/>
    </source>
</evidence>
<dbReference type="Gene3D" id="1.20.1160.11">
    <property type="entry name" value="Paired amphipathic helix"/>
    <property type="match status" value="3"/>
</dbReference>